<evidence type="ECO:0000259" key="9">
    <source>
        <dbReference type="PROSITE" id="PS51085"/>
    </source>
</evidence>
<evidence type="ECO:0000313" key="11">
    <source>
        <dbReference type="Proteomes" id="UP000718564"/>
    </source>
</evidence>
<dbReference type="Gene3D" id="3.10.20.30">
    <property type="match status" value="1"/>
</dbReference>
<dbReference type="PROSITE" id="PS51085">
    <property type="entry name" value="2FE2S_FER_2"/>
    <property type="match status" value="1"/>
</dbReference>
<evidence type="ECO:0000256" key="2">
    <source>
        <dbReference type="ARBA" id="ARBA00022448"/>
    </source>
</evidence>
<keyword evidence="3" id="KW-0001">2Fe-2S</keyword>
<evidence type="ECO:0000256" key="1">
    <source>
        <dbReference type="ARBA" id="ARBA00007874"/>
    </source>
</evidence>
<keyword evidence="2" id="KW-0813">Transport</keyword>
<evidence type="ECO:0000256" key="7">
    <source>
        <dbReference type="ARBA" id="ARBA00023014"/>
    </source>
</evidence>
<dbReference type="PANTHER" id="PTHR43112:SF3">
    <property type="entry name" value="FERREDOXIN-2, CHLOROPLASTIC"/>
    <property type="match status" value="1"/>
</dbReference>
<gene>
    <name evidence="10" type="ORF">DP116_09425</name>
</gene>
<sequence>MATYKVTLINVAEGLNETIEVPEDEYILDIAEEKGLDLPYSCRAGACSTCAGKLTKGSVDQSDQSFLDDDQIAAGYVLTCIAYPTSDVTIETHQEEALY</sequence>
<dbReference type="RefSeq" id="WP_169154937.1">
    <property type="nucleotide sequence ID" value="NZ_CAWPJE010000016.1"/>
</dbReference>
<evidence type="ECO:0000256" key="8">
    <source>
        <dbReference type="ARBA" id="ARBA00034078"/>
    </source>
</evidence>
<feature type="domain" description="2Fe-2S ferredoxin-type" evidence="9">
    <location>
        <begin position="4"/>
        <end position="96"/>
    </location>
</feature>
<dbReference type="InterPro" id="IPR001041">
    <property type="entry name" value="2Fe-2S_ferredoxin-type"/>
</dbReference>
<keyword evidence="11" id="KW-1185">Reference proteome</keyword>
<dbReference type="EMBL" id="QMEB01000054">
    <property type="protein sequence ID" value="NMG19669.1"/>
    <property type="molecule type" value="Genomic_DNA"/>
</dbReference>
<evidence type="ECO:0000256" key="4">
    <source>
        <dbReference type="ARBA" id="ARBA00022723"/>
    </source>
</evidence>
<comment type="similarity">
    <text evidence="1">Belongs to the 2Fe2S plant-type ferredoxin family.</text>
</comment>
<evidence type="ECO:0000256" key="5">
    <source>
        <dbReference type="ARBA" id="ARBA00022982"/>
    </source>
</evidence>
<keyword evidence="7" id="KW-0411">Iron-sulfur</keyword>
<evidence type="ECO:0000313" key="10">
    <source>
        <dbReference type="EMBL" id="NMG19669.1"/>
    </source>
</evidence>
<dbReference type="InterPro" id="IPR036010">
    <property type="entry name" value="2Fe-2S_ferredoxin-like_sf"/>
</dbReference>
<name>A0ABX1P5W5_9CYAN</name>
<organism evidence="10 11">
    <name type="scientific">Brasilonema bromeliae SPC951</name>
    <dbReference type="NCBI Taxonomy" id="385972"/>
    <lineage>
        <taxon>Bacteria</taxon>
        <taxon>Bacillati</taxon>
        <taxon>Cyanobacteriota</taxon>
        <taxon>Cyanophyceae</taxon>
        <taxon>Nostocales</taxon>
        <taxon>Scytonemataceae</taxon>
        <taxon>Brasilonema</taxon>
        <taxon>Bromeliae group (in: Brasilonema)</taxon>
    </lineage>
</organism>
<dbReference type="InterPro" id="IPR010241">
    <property type="entry name" value="Fd_pln"/>
</dbReference>
<keyword evidence="5" id="KW-0249">Electron transport</keyword>
<dbReference type="PROSITE" id="PS00197">
    <property type="entry name" value="2FE2S_FER_1"/>
    <property type="match status" value="1"/>
</dbReference>
<dbReference type="Proteomes" id="UP000718564">
    <property type="component" value="Unassembled WGS sequence"/>
</dbReference>
<protein>
    <submittedName>
        <fullName evidence="10">Ferredoxin</fullName>
    </submittedName>
</protein>
<dbReference type="CDD" id="cd00207">
    <property type="entry name" value="fer2"/>
    <property type="match status" value="1"/>
</dbReference>
<dbReference type="NCBIfam" id="TIGR02008">
    <property type="entry name" value="fdx_plant"/>
    <property type="match status" value="1"/>
</dbReference>
<dbReference type="Pfam" id="PF00111">
    <property type="entry name" value="Fer2"/>
    <property type="match status" value="1"/>
</dbReference>
<dbReference type="SUPFAM" id="SSF54292">
    <property type="entry name" value="2Fe-2S ferredoxin-like"/>
    <property type="match status" value="1"/>
</dbReference>
<dbReference type="InterPro" id="IPR006058">
    <property type="entry name" value="2Fe2S_fd_BS"/>
</dbReference>
<accession>A0ABX1P5W5</accession>
<comment type="cofactor">
    <cofactor evidence="8">
        <name>[2Fe-2S] cluster</name>
        <dbReference type="ChEBI" id="CHEBI:190135"/>
    </cofactor>
</comment>
<proteinExistence type="inferred from homology"/>
<keyword evidence="4" id="KW-0479">Metal-binding</keyword>
<reference evidence="10 11" key="1">
    <citation type="submission" date="2018-06" db="EMBL/GenBank/DDBJ databases">
        <title>Comparative genomics of Brasilonema spp. strains.</title>
        <authorList>
            <person name="Alvarenga D.O."/>
            <person name="Fiore M.F."/>
            <person name="Varani A.M."/>
        </authorList>
    </citation>
    <scope>NUCLEOTIDE SEQUENCE [LARGE SCALE GENOMIC DNA]</scope>
    <source>
        <strain evidence="10 11">SPC951</strain>
    </source>
</reference>
<evidence type="ECO:0000256" key="6">
    <source>
        <dbReference type="ARBA" id="ARBA00023004"/>
    </source>
</evidence>
<evidence type="ECO:0000256" key="3">
    <source>
        <dbReference type="ARBA" id="ARBA00022714"/>
    </source>
</evidence>
<keyword evidence="6" id="KW-0408">Iron</keyword>
<dbReference type="InterPro" id="IPR012675">
    <property type="entry name" value="Beta-grasp_dom_sf"/>
</dbReference>
<dbReference type="PANTHER" id="PTHR43112">
    <property type="entry name" value="FERREDOXIN"/>
    <property type="match status" value="1"/>
</dbReference>
<comment type="caution">
    <text evidence="10">The sequence shown here is derived from an EMBL/GenBank/DDBJ whole genome shotgun (WGS) entry which is preliminary data.</text>
</comment>